<dbReference type="PRINTS" id="PR00909">
    <property type="entry name" value="SPERMDNBNDNG"/>
</dbReference>
<dbReference type="Gene3D" id="3.40.190.10">
    <property type="entry name" value="Periplasmic binding protein-like II"/>
    <property type="match status" value="2"/>
</dbReference>
<evidence type="ECO:0000256" key="3">
    <source>
        <dbReference type="ARBA" id="ARBA00022729"/>
    </source>
</evidence>
<evidence type="ECO:0000256" key="4">
    <source>
        <dbReference type="ARBA" id="ARBA00022764"/>
    </source>
</evidence>
<feature type="binding site" evidence="6">
    <location>
        <position position="32"/>
    </location>
    <ligand>
        <name>spermidine</name>
        <dbReference type="ChEBI" id="CHEBI:57834"/>
    </ligand>
</feature>
<comment type="function">
    <text evidence="5">Required for the activity of the bacterial periplasmic transport system of putrescine.</text>
</comment>
<evidence type="ECO:0000256" key="6">
    <source>
        <dbReference type="PIRSR" id="PIRSR019574-1"/>
    </source>
</evidence>
<organism evidence="8 9">
    <name type="scientific">Marinobacter antarcticus</name>
    <dbReference type="NCBI Taxonomy" id="564117"/>
    <lineage>
        <taxon>Bacteria</taxon>
        <taxon>Pseudomonadati</taxon>
        <taxon>Pseudomonadota</taxon>
        <taxon>Gammaproteobacteria</taxon>
        <taxon>Pseudomonadales</taxon>
        <taxon>Marinobacteraceae</taxon>
        <taxon>Marinobacter</taxon>
    </lineage>
</organism>
<protein>
    <recommendedName>
        <fullName evidence="5">Putrescine-binding periplasmic protein</fullName>
    </recommendedName>
</protein>
<keyword evidence="2 5" id="KW-0813">Transport</keyword>
<feature type="chain" id="PRO_5013336855" description="Putrescine-binding periplasmic protein" evidence="7">
    <location>
        <begin position="20"/>
        <end position="346"/>
    </location>
</feature>
<dbReference type="SUPFAM" id="SSF53850">
    <property type="entry name" value="Periplasmic binding protein-like II"/>
    <property type="match status" value="1"/>
</dbReference>
<comment type="subcellular location">
    <subcellularLocation>
        <location evidence="1 5">Periplasm</location>
    </subcellularLocation>
</comment>
<name>A0A1M6PI27_9GAMM</name>
<dbReference type="PANTHER" id="PTHR30222">
    <property type="entry name" value="SPERMIDINE/PUTRESCINE-BINDING PERIPLASMIC PROTEIN"/>
    <property type="match status" value="1"/>
</dbReference>
<dbReference type="Proteomes" id="UP000184497">
    <property type="component" value="Unassembled WGS sequence"/>
</dbReference>
<evidence type="ECO:0000256" key="2">
    <source>
        <dbReference type="ARBA" id="ARBA00022448"/>
    </source>
</evidence>
<feature type="signal peptide" evidence="7">
    <location>
        <begin position="1"/>
        <end position="19"/>
    </location>
</feature>
<keyword evidence="4 5" id="KW-0574">Periplasm</keyword>
<keyword evidence="9" id="KW-1185">Reference proteome</keyword>
<dbReference type="PROSITE" id="PS51257">
    <property type="entry name" value="PROKAR_LIPOPROTEIN"/>
    <property type="match status" value="1"/>
</dbReference>
<reference evidence="9" key="1">
    <citation type="submission" date="2016-11" db="EMBL/GenBank/DDBJ databases">
        <authorList>
            <person name="Varghese N."/>
            <person name="Submissions S."/>
        </authorList>
    </citation>
    <scope>NUCLEOTIDE SEQUENCE [LARGE SCALE GENOMIC DNA]</scope>
    <source>
        <strain evidence="9">CGMCC 1.10835</strain>
    </source>
</reference>
<sequence length="346" mass="38808">MKKLALAAMLALGLTGCSSDDPQVLNLYNWSEYMPQEVLTRFEEETGIQVVYTTYDSNEAMYARLKLLDESAAYDLAVPSTYYVSKMRNEGLLMPIDRSKISGFDQLDPEITGLDIDPDNQYSVPYLWGTTGIGVDTADIEGEPVTAWEDLWDERFKGRVILTNDMREVFHMGLRVLGYSGNSTDPQQIEEAYLKLTELMPSVRTFNSDAPRMPFLEGEADVGMIWNGEAVMGKESMETLEYVYPKEGVIAWLDSFVIPKNAKNPEAAHKFISFVLQPEIAALISEDIGYATPVLSARELLGEEIAGDRSSYPTPEDMVNAEFQSDIGDEALQIYAKYWEKLKSGL</sequence>
<proteinExistence type="inferred from homology"/>
<evidence type="ECO:0000256" key="1">
    <source>
        <dbReference type="ARBA" id="ARBA00004418"/>
    </source>
</evidence>
<dbReference type="STRING" id="564117.SAMN05216369_0308"/>
<dbReference type="InterPro" id="IPR006059">
    <property type="entry name" value="SBP"/>
</dbReference>
<feature type="binding site" evidence="6">
    <location>
        <position position="82"/>
    </location>
    <ligand>
        <name>spermidine</name>
        <dbReference type="ChEBI" id="CHEBI:57834"/>
    </ligand>
</feature>
<dbReference type="GO" id="GO:0015846">
    <property type="term" value="P:polyamine transport"/>
    <property type="evidence" value="ECO:0007669"/>
    <property type="project" value="InterPro"/>
</dbReference>
<accession>A0A1M6PI27</accession>
<gene>
    <name evidence="8" type="ORF">SAMN05216369_0308</name>
</gene>
<evidence type="ECO:0000313" key="9">
    <source>
        <dbReference type="Proteomes" id="UP000184497"/>
    </source>
</evidence>
<evidence type="ECO:0000256" key="7">
    <source>
        <dbReference type="SAM" id="SignalP"/>
    </source>
</evidence>
<dbReference type="Pfam" id="PF13416">
    <property type="entry name" value="SBP_bac_8"/>
    <property type="match status" value="1"/>
</dbReference>
<feature type="binding site" evidence="6">
    <location>
        <position position="324"/>
    </location>
    <ligand>
        <name>spermidine</name>
        <dbReference type="ChEBI" id="CHEBI:57834"/>
    </ligand>
</feature>
<dbReference type="InterPro" id="IPR001188">
    <property type="entry name" value="Sperm_putr-bd"/>
</dbReference>
<dbReference type="PANTHER" id="PTHR30222:SF17">
    <property type="entry name" value="SPERMIDINE_PUTRESCINE-BINDING PERIPLASMIC PROTEIN"/>
    <property type="match status" value="1"/>
</dbReference>
<dbReference type="RefSeq" id="WP_072795035.1">
    <property type="nucleotide sequence ID" value="NZ_FRAQ01000001.1"/>
</dbReference>
<comment type="similarity">
    <text evidence="5">Belongs to the bacterial solute-binding protein PotD/PotF family.</text>
</comment>
<dbReference type="GO" id="GO:0042597">
    <property type="term" value="C:periplasmic space"/>
    <property type="evidence" value="ECO:0007669"/>
    <property type="project" value="UniProtKB-SubCell"/>
</dbReference>
<dbReference type="OrthoDB" id="9769319at2"/>
<dbReference type="PIRSF" id="PIRSF019574">
    <property type="entry name" value="Periplasmic_polyamine_BP"/>
    <property type="match status" value="1"/>
</dbReference>
<dbReference type="AlphaFoldDB" id="A0A1M6PI27"/>
<dbReference type="GO" id="GO:0019808">
    <property type="term" value="F:polyamine binding"/>
    <property type="evidence" value="ECO:0007669"/>
    <property type="project" value="InterPro"/>
</dbReference>
<feature type="binding site" evidence="6">
    <location>
        <begin position="165"/>
        <end position="168"/>
    </location>
    <ligand>
        <name>spermidine</name>
        <dbReference type="ChEBI" id="CHEBI:57834"/>
    </ligand>
</feature>
<evidence type="ECO:0000313" key="8">
    <source>
        <dbReference type="EMBL" id="SHK07608.1"/>
    </source>
</evidence>
<dbReference type="EMBL" id="FRAQ01000001">
    <property type="protein sequence ID" value="SHK07608.1"/>
    <property type="molecule type" value="Genomic_DNA"/>
</dbReference>
<evidence type="ECO:0000256" key="5">
    <source>
        <dbReference type="PIRNR" id="PIRNR019574"/>
    </source>
</evidence>
<keyword evidence="3 7" id="KW-0732">Signal</keyword>